<dbReference type="InterPro" id="IPR051674">
    <property type="entry name" value="Malate_Decarboxylase"/>
</dbReference>
<dbReference type="Gene3D" id="3.40.50.720">
    <property type="entry name" value="NAD(P)-binding Rossmann-like Domain"/>
    <property type="match status" value="1"/>
</dbReference>
<evidence type="ECO:0000313" key="8">
    <source>
        <dbReference type="Proteomes" id="UP000188181"/>
    </source>
</evidence>
<dbReference type="SMART" id="SM00919">
    <property type="entry name" value="Malic_M"/>
    <property type="match status" value="1"/>
</dbReference>
<dbReference type="Pfam" id="PF00390">
    <property type="entry name" value="malic"/>
    <property type="match status" value="1"/>
</dbReference>
<evidence type="ECO:0000256" key="4">
    <source>
        <dbReference type="ARBA" id="ARBA00023002"/>
    </source>
</evidence>
<dbReference type="KEGG" id="pbas:SMSP2_02687"/>
<comment type="cofactor">
    <cofactor evidence="1">
        <name>Mn(2+)</name>
        <dbReference type="ChEBI" id="CHEBI:29035"/>
    </cofactor>
</comment>
<protein>
    <submittedName>
        <fullName evidence="7">NADP-dependent malic enzyme</fullName>
        <ecNumber evidence="7">1.1.1.40</ecNumber>
    </submittedName>
</protein>
<organism evidence="7 8">
    <name type="scientific">Limihaloglobus sulfuriphilus</name>
    <dbReference type="NCBI Taxonomy" id="1851148"/>
    <lineage>
        <taxon>Bacteria</taxon>
        <taxon>Pseudomonadati</taxon>
        <taxon>Planctomycetota</taxon>
        <taxon>Phycisphaerae</taxon>
        <taxon>Sedimentisphaerales</taxon>
        <taxon>Sedimentisphaeraceae</taxon>
        <taxon>Limihaloglobus</taxon>
    </lineage>
</organism>
<evidence type="ECO:0000313" key="7">
    <source>
        <dbReference type="EMBL" id="AQQ72304.1"/>
    </source>
</evidence>
<dbReference type="SUPFAM" id="SSF53223">
    <property type="entry name" value="Aminoacid dehydrogenase-like, N-terminal domain"/>
    <property type="match status" value="1"/>
</dbReference>
<dbReference type="InterPro" id="IPR012302">
    <property type="entry name" value="Malic_NAD-bd"/>
</dbReference>
<dbReference type="EC" id="1.1.1.40" evidence="7"/>
<dbReference type="EMBL" id="CP019646">
    <property type="protein sequence ID" value="AQQ72304.1"/>
    <property type="molecule type" value="Genomic_DNA"/>
</dbReference>
<dbReference type="PANTHER" id="PTHR43237:SF4">
    <property type="entry name" value="NADP-DEPENDENT MALIC ENZYME"/>
    <property type="match status" value="1"/>
</dbReference>
<dbReference type="PROSITE" id="PS00331">
    <property type="entry name" value="MALIC_ENZYMES"/>
    <property type="match status" value="1"/>
</dbReference>
<proteinExistence type="predicted"/>
<dbReference type="Proteomes" id="UP000188181">
    <property type="component" value="Chromosome"/>
</dbReference>
<dbReference type="CDD" id="cd05311">
    <property type="entry name" value="NAD_bind_2_malic_enz"/>
    <property type="match status" value="1"/>
</dbReference>
<evidence type="ECO:0000256" key="1">
    <source>
        <dbReference type="ARBA" id="ARBA00001936"/>
    </source>
</evidence>
<sequence length="461" mass="49877">MFKLDGSWQERYNATAVFTFRCRFADTALAFSKFFQIADKAGVHTSDVQIVDADDTTLTRDIKCFCKNVAAAEKFSGMLEAEGIEVVELIDNVLEIHRRGTIDIVSRVPIQDLTDLRMVYTPGVAEACKLIESQPEAAWEMTGLCDRVAVVTDGTAVLGLGDIGPLASLPVMEGKAAIFSEFAKVSAFPVLINSKDPDIIIETVERIAGSFGAIQLEDIAAPSCFKVEQELRDRLDIPVFHDDQHGTATVVLAALINGLRRIGKKGKDCSVVMLGAGAAGYAISKVLQHYGIGDIVIYDSCGALYEGRTEKMNPWKEELARVTNDENTQVPFAEAFKGKDIFIGVARPNMVTKEMVASMNKNPIVLPLSNPVGEITVEDALEAGAAIAADGRGINNALAYPGLFRGALDARAEDITLEMQIAAAEKLAQISPEGDLLPDMIDRGTHEQVAQAVSQAWINRK</sequence>
<dbReference type="SMART" id="SM01274">
    <property type="entry name" value="malic"/>
    <property type="match status" value="1"/>
</dbReference>
<evidence type="ECO:0000256" key="2">
    <source>
        <dbReference type="ARBA" id="ARBA00001946"/>
    </source>
</evidence>
<dbReference type="Gene3D" id="3.40.50.10380">
    <property type="entry name" value="Malic enzyme, N-terminal domain"/>
    <property type="match status" value="1"/>
</dbReference>
<dbReference type="InterPro" id="IPR012301">
    <property type="entry name" value="Malic_N_dom"/>
</dbReference>
<evidence type="ECO:0000259" key="6">
    <source>
        <dbReference type="SMART" id="SM01274"/>
    </source>
</evidence>
<dbReference type="GO" id="GO:0004473">
    <property type="term" value="F:malate dehydrogenase (decarboxylating) (NADP+) activity"/>
    <property type="evidence" value="ECO:0007669"/>
    <property type="project" value="UniProtKB-EC"/>
</dbReference>
<dbReference type="GO" id="GO:0046872">
    <property type="term" value="F:metal ion binding"/>
    <property type="evidence" value="ECO:0007669"/>
    <property type="project" value="UniProtKB-KW"/>
</dbReference>
<dbReference type="GO" id="GO:0051287">
    <property type="term" value="F:NAD binding"/>
    <property type="evidence" value="ECO:0007669"/>
    <property type="project" value="InterPro"/>
</dbReference>
<keyword evidence="3" id="KW-0479">Metal-binding</keyword>
<dbReference type="STRING" id="1851148.SMSP2_02687"/>
<dbReference type="InterPro" id="IPR037062">
    <property type="entry name" value="Malic_N_dom_sf"/>
</dbReference>
<dbReference type="InterPro" id="IPR045213">
    <property type="entry name" value="Malic_NAD-bd_bact_type"/>
</dbReference>
<accession>A0A1Q2MI19</accession>
<dbReference type="SUPFAM" id="SSF51735">
    <property type="entry name" value="NAD(P)-binding Rossmann-fold domains"/>
    <property type="match status" value="1"/>
</dbReference>
<name>A0A1Q2MI19_9BACT</name>
<keyword evidence="8" id="KW-1185">Reference proteome</keyword>
<evidence type="ECO:0000259" key="5">
    <source>
        <dbReference type="SMART" id="SM00919"/>
    </source>
</evidence>
<dbReference type="InterPro" id="IPR015884">
    <property type="entry name" value="Malic_enzyme_CS"/>
</dbReference>
<keyword evidence="4 7" id="KW-0560">Oxidoreductase</keyword>
<dbReference type="PANTHER" id="PTHR43237">
    <property type="entry name" value="NADP-DEPENDENT MALIC ENZYME"/>
    <property type="match status" value="1"/>
</dbReference>
<feature type="domain" description="Malic enzyme N-terminal" evidence="6">
    <location>
        <begin position="99"/>
        <end position="232"/>
    </location>
</feature>
<comment type="cofactor">
    <cofactor evidence="2">
        <name>Mg(2+)</name>
        <dbReference type="ChEBI" id="CHEBI:18420"/>
    </cofactor>
</comment>
<dbReference type="InterPro" id="IPR036291">
    <property type="entry name" value="NAD(P)-bd_dom_sf"/>
</dbReference>
<reference evidence="8" key="1">
    <citation type="submission" date="2017-02" db="EMBL/GenBank/DDBJ databases">
        <title>Comparative genomics and description of representatives of a novel lineage of planctomycetes thriving in anoxic sediments.</title>
        <authorList>
            <person name="Spring S."/>
            <person name="Bunk B."/>
            <person name="Sproer C."/>
        </authorList>
    </citation>
    <scope>NUCLEOTIDE SEQUENCE [LARGE SCALE GENOMIC DNA]</scope>
    <source>
        <strain evidence="8">SM-Chi-D1</strain>
    </source>
</reference>
<dbReference type="AlphaFoldDB" id="A0A1Q2MI19"/>
<dbReference type="InterPro" id="IPR046346">
    <property type="entry name" value="Aminoacid_DH-like_N_sf"/>
</dbReference>
<gene>
    <name evidence="7" type="primary">maeB</name>
    <name evidence="7" type="ORF">SMSP2_02687</name>
</gene>
<evidence type="ECO:0000256" key="3">
    <source>
        <dbReference type="ARBA" id="ARBA00022723"/>
    </source>
</evidence>
<dbReference type="Pfam" id="PF03949">
    <property type="entry name" value="Malic_M"/>
    <property type="match status" value="1"/>
</dbReference>
<dbReference type="RefSeq" id="WP_222566360.1">
    <property type="nucleotide sequence ID" value="NZ_CP019646.1"/>
</dbReference>
<feature type="domain" description="Malic enzyme NAD-binding" evidence="5">
    <location>
        <begin position="244"/>
        <end position="458"/>
    </location>
</feature>